<reference evidence="1" key="2">
    <citation type="submission" date="2020-09" db="EMBL/GenBank/DDBJ databases">
        <authorList>
            <person name="Sun Q."/>
            <person name="Zhou Y."/>
        </authorList>
    </citation>
    <scope>NUCLEOTIDE SEQUENCE</scope>
    <source>
        <strain evidence="1">CGMCC 4.7110</strain>
    </source>
</reference>
<dbReference type="AlphaFoldDB" id="A0A917XJJ6"/>
<keyword evidence="2" id="KW-1185">Reference proteome</keyword>
<reference evidence="1" key="1">
    <citation type="journal article" date="2014" name="Int. J. Syst. Evol. Microbiol.">
        <title>Complete genome sequence of Corynebacterium casei LMG S-19264T (=DSM 44701T), isolated from a smear-ripened cheese.</title>
        <authorList>
            <consortium name="US DOE Joint Genome Institute (JGI-PGF)"/>
            <person name="Walter F."/>
            <person name="Albersmeier A."/>
            <person name="Kalinowski J."/>
            <person name="Ruckert C."/>
        </authorList>
    </citation>
    <scope>NUCLEOTIDE SEQUENCE</scope>
    <source>
        <strain evidence="1">CGMCC 4.7110</strain>
    </source>
</reference>
<protein>
    <submittedName>
        <fullName evidence="1">Uncharacterized protein</fullName>
    </submittedName>
</protein>
<evidence type="ECO:0000313" key="1">
    <source>
        <dbReference type="EMBL" id="GGN32587.1"/>
    </source>
</evidence>
<dbReference type="EMBL" id="BMML01000020">
    <property type="protein sequence ID" value="GGN32587.1"/>
    <property type="molecule type" value="Genomic_DNA"/>
</dbReference>
<name>A0A917XJJ6_9ACTN</name>
<proteinExistence type="predicted"/>
<gene>
    <name evidence="1" type="ORF">GCM10011578_071440</name>
</gene>
<dbReference type="RefSeq" id="WP_189267021.1">
    <property type="nucleotide sequence ID" value="NZ_BMML01000020.1"/>
</dbReference>
<evidence type="ECO:0000313" key="2">
    <source>
        <dbReference type="Proteomes" id="UP000653411"/>
    </source>
</evidence>
<sequence length="460" mass="47973">MTSAPHSTRHRRVHAFRKPAIGALAAAGLLAGAWYATAGAATTAGLTVTSTAVSLSAKFPYLSAGYNNTREWNRTATAVAPDGTIRVAWPAADGVHVTPLTSAGKRSGADTVVKGAKEVGGLVAHDNGFALLTRVADTNKWKETAAAIVRYTGGKRTWTTKLTGTASHDTSPTLDGQLTWNGSKYGAYFVVHGAGGFADGHFGDKLSYLSAKGKKLSGGWSWGCSHNEGIALHAETSGAFTSLCFDDWRSGLFVSTGIGAPDVAPVVQREQCWAGYCGGTFPGRTGDLVKSSTGRYATAFASRGAASAKKNPDDSSGRGWTVTPKTATHQVAIAFLKNRNSGPGKAIYLTSAKTVENVDVHLAPYGKDKLLLTWESLKNAKCSAGTCTGTFTGTHLRVVDWNGTSVGADKVVSARFTGDIAVLKDGSLTWAYPPVTPTYAGPLNGASPTTTTLRIARLTP</sequence>
<dbReference type="Proteomes" id="UP000653411">
    <property type="component" value="Unassembled WGS sequence"/>
</dbReference>
<accession>A0A917XJJ6</accession>
<comment type="caution">
    <text evidence="1">The sequence shown here is derived from an EMBL/GenBank/DDBJ whole genome shotgun (WGS) entry which is preliminary data.</text>
</comment>
<organism evidence="1 2">
    <name type="scientific">Streptomyces fuscichromogenes</name>
    <dbReference type="NCBI Taxonomy" id="1324013"/>
    <lineage>
        <taxon>Bacteria</taxon>
        <taxon>Bacillati</taxon>
        <taxon>Actinomycetota</taxon>
        <taxon>Actinomycetes</taxon>
        <taxon>Kitasatosporales</taxon>
        <taxon>Streptomycetaceae</taxon>
        <taxon>Streptomyces</taxon>
    </lineage>
</organism>